<keyword evidence="2" id="KW-1185">Reference proteome</keyword>
<evidence type="ECO:0008006" key="3">
    <source>
        <dbReference type="Google" id="ProtNLM"/>
    </source>
</evidence>
<protein>
    <recommendedName>
        <fullName evidence="3">Retrotransposon gag domain-containing protein</fullName>
    </recommendedName>
</protein>
<gene>
    <name evidence="1" type="ORF">RF11_08822</name>
</gene>
<dbReference type="AlphaFoldDB" id="A0A0C2MAJ6"/>
<dbReference type="EMBL" id="JWZT01004477">
    <property type="protein sequence ID" value="KII64011.1"/>
    <property type="molecule type" value="Genomic_DNA"/>
</dbReference>
<accession>A0A0C2MAJ6</accession>
<dbReference type="Proteomes" id="UP000031668">
    <property type="component" value="Unassembled WGS sequence"/>
</dbReference>
<sequence>MNNLKVFEDGNFSLVEDFEICAKANQVVKEEDMLRIMPAYFSGLARYYFKTINKGQTLEYKASCEVMNKRFSSKPEVAANDLITCRKGSLEQFNAFALRVKELVNAAYPSFTYIDKEILHKVKFIKGLEEYYSKEIVLYKKIETLDEAINKCWELLAAEKLYANGATCSLINQYSDAAAIDTIMDHLD</sequence>
<comment type="caution">
    <text evidence="1">The sequence shown here is derived from an EMBL/GenBank/DDBJ whole genome shotgun (WGS) entry which is preliminary data.</text>
</comment>
<evidence type="ECO:0000313" key="1">
    <source>
        <dbReference type="EMBL" id="KII64011.1"/>
    </source>
</evidence>
<evidence type="ECO:0000313" key="2">
    <source>
        <dbReference type="Proteomes" id="UP000031668"/>
    </source>
</evidence>
<name>A0A0C2MAJ6_THEKT</name>
<organism evidence="1 2">
    <name type="scientific">Thelohanellus kitauei</name>
    <name type="common">Myxosporean</name>
    <dbReference type="NCBI Taxonomy" id="669202"/>
    <lineage>
        <taxon>Eukaryota</taxon>
        <taxon>Metazoa</taxon>
        <taxon>Cnidaria</taxon>
        <taxon>Myxozoa</taxon>
        <taxon>Myxosporea</taxon>
        <taxon>Bivalvulida</taxon>
        <taxon>Platysporina</taxon>
        <taxon>Myxobolidae</taxon>
        <taxon>Thelohanellus</taxon>
    </lineage>
</organism>
<reference evidence="1 2" key="1">
    <citation type="journal article" date="2014" name="Genome Biol. Evol.">
        <title>The genome of the myxosporean Thelohanellus kitauei shows adaptations to nutrient acquisition within its fish host.</title>
        <authorList>
            <person name="Yang Y."/>
            <person name="Xiong J."/>
            <person name="Zhou Z."/>
            <person name="Huo F."/>
            <person name="Miao W."/>
            <person name="Ran C."/>
            <person name="Liu Y."/>
            <person name="Zhang J."/>
            <person name="Feng J."/>
            <person name="Wang M."/>
            <person name="Wang M."/>
            <person name="Wang L."/>
            <person name="Yao B."/>
        </authorList>
    </citation>
    <scope>NUCLEOTIDE SEQUENCE [LARGE SCALE GENOMIC DNA]</scope>
    <source>
        <strain evidence="1">Wuqing</strain>
    </source>
</reference>
<proteinExistence type="predicted"/>